<accession>A0A6I8R8W1</accession>
<name>A0A6I8R8W1_XENTR</name>
<dbReference type="Bgee" id="ENSXETG00000040095">
    <property type="expression patterns" value="Expressed in heart and 4 other cell types or tissues"/>
</dbReference>
<sequence length="91" mass="10504">LPIQLTIMFLLYISLEKRANKENKDEKMQLPTSNAWVSVFKGCFTSGTVMQELWLCLGCSVVCCFPFNIKHAKSEYSSKNRHLAQFYPTIH</sequence>
<protein>
    <submittedName>
        <fullName evidence="1">Uncharacterized protein</fullName>
    </submittedName>
</protein>
<dbReference type="InParanoid" id="A0A6I8R8W1"/>
<dbReference type="Gene3D" id="3.30.40.10">
    <property type="entry name" value="Zinc/RING finger domain, C3HC4 (zinc finger)"/>
    <property type="match status" value="1"/>
</dbReference>
<dbReference type="SUPFAM" id="SSF57850">
    <property type="entry name" value="RING/U-box"/>
    <property type="match status" value="1"/>
</dbReference>
<reference evidence="1" key="2">
    <citation type="submission" date="2020-05" db="UniProtKB">
        <authorList>
            <consortium name="Ensembl"/>
        </authorList>
    </citation>
    <scope>IDENTIFICATION</scope>
</reference>
<evidence type="ECO:0000313" key="1">
    <source>
        <dbReference type="Ensembl" id="ENSXETP00000077516"/>
    </source>
</evidence>
<proteinExistence type="predicted"/>
<dbReference type="InterPro" id="IPR013083">
    <property type="entry name" value="Znf_RING/FYVE/PHD"/>
</dbReference>
<dbReference type="Ensembl" id="ENSXETT00000085845">
    <property type="protein sequence ID" value="ENSXETP00000077516"/>
    <property type="gene ID" value="ENSXETG00000040095"/>
</dbReference>
<organism evidence="1">
    <name type="scientific">Xenopus tropicalis</name>
    <name type="common">Western clawed frog</name>
    <name type="synonym">Silurana tropicalis</name>
    <dbReference type="NCBI Taxonomy" id="8364"/>
    <lineage>
        <taxon>Eukaryota</taxon>
        <taxon>Metazoa</taxon>
        <taxon>Chordata</taxon>
        <taxon>Craniata</taxon>
        <taxon>Vertebrata</taxon>
        <taxon>Euteleostomi</taxon>
        <taxon>Amphibia</taxon>
        <taxon>Batrachia</taxon>
        <taxon>Anura</taxon>
        <taxon>Pipoidea</taxon>
        <taxon>Pipidae</taxon>
        <taxon>Xenopodinae</taxon>
        <taxon>Xenopus</taxon>
        <taxon>Silurana</taxon>
    </lineage>
</organism>
<reference evidence="1" key="1">
    <citation type="journal article" date="2010" name="Science">
        <title>The genome of the Western clawed frog Xenopus tropicalis.</title>
        <authorList>
            <person name="Hellsten U."/>
            <person name="Harland R.M."/>
            <person name="Gilchrist M.J."/>
            <person name="Hendrix D."/>
            <person name="Jurka J."/>
            <person name="Kapitonov V."/>
            <person name="Ovcharenko I."/>
            <person name="Putnam N.H."/>
            <person name="Shu S."/>
            <person name="Taher L."/>
            <person name="Blitz I.L."/>
            <person name="Blumberg B."/>
            <person name="Dichmann D.S."/>
            <person name="Dubchak I."/>
            <person name="Amaya E."/>
            <person name="Detter J.C."/>
            <person name="Fletcher R."/>
            <person name="Gerhard D.S."/>
            <person name="Goodstein D."/>
            <person name="Graves T."/>
            <person name="Grigoriev I.V."/>
            <person name="Grimwood J."/>
            <person name="Kawashima T."/>
            <person name="Lindquist E."/>
            <person name="Lucas S.M."/>
            <person name="Mead P.E."/>
            <person name="Mitros T."/>
            <person name="Ogino H."/>
            <person name="Ohta Y."/>
            <person name="Poliakov A.V."/>
            <person name="Pollet N."/>
            <person name="Robert J."/>
            <person name="Salamov A."/>
            <person name="Sater A.K."/>
            <person name="Schmutz J."/>
            <person name="Terry A."/>
            <person name="Vize P.D."/>
            <person name="Warren W.C."/>
            <person name="Wells D."/>
            <person name="Wills A."/>
            <person name="Wilson R.K."/>
            <person name="Zimmerman L.B."/>
            <person name="Zorn A.M."/>
            <person name="Grainger R."/>
            <person name="Grammer T."/>
            <person name="Khokha M.K."/>
            <person name="Richardson P.M."/>
            <person name="Rokhsar D.S."/>
        </authorList>
    </citation>
    <scope>NUCLEOTIDE SEQUENCE [LARGE SCALE GENOMIC DNA]</scope>
    <source>
        <strain evidence="1">Nigerian</strain>
    </source>
</reference>
<dbReference type="AlphaFoldDB" id="A0A6I8R8W1"/>